<dbReference type="SUPFAM" id="SSF54980">
    <property type="entry name" value="EF-G C-terminal domain-like"/>
    <property type="match status" value="2"/>
</dbReference>
<dbReference type="Gene3D" id="3.30.230.10">
    <property type="match status" value="1"/>
</dbReference>
<evidence type="ECO:0000256" key="1">
    <source>
        <dbReference type="ARBA" id="ARBA00022741"/>
    </source>
</evidence>
<dbReference type="Gene3D" id="3.30.70.240">
    <property type="match status" value="1"/>
</dbReference>
<keyword evidence="1" id="KW-0547">Nucleotide-binding</keyword>
<feature type="domain" description="Elongation factor EFG" evidence="3">
    <location>
        <begin position="604"/>
        <end position="693"/>
    </location>
</feature>
<dbReference type="SUPFAM" id="SSF50447">
    <property type="entry name" value="Translation proteins"/>
    <property type="match status" value="1"/>
</dbReference>
<dbReference type="SUPFAM" id="SSF52540">
    <property type="entry name" value="P-loop containing nucleoside triphosphate hydrolases"/>
    <property type="match status" value="1"/>
</dbReference>
<evidence type="ECO:0000259" key="3">
    <source>
        <dbReference type="SMART" id="SM00838"/>
    </source>
</evidence>
<comment type="caution">
    <text evidence="5">The sequence shown here is derived from an EMBL/GenBank/DDBJ whole genome shotgun (WGS) entry which is preliminary data.</text>
</comment>
<dbReference type="InterPro" id="IPR020568">
    <property type="entry name" value="Ribosomal_Su5_D2-typ_SF"/>
</dbReference>
<dbReference type="InterPro" id="IPR000640">
    <property type="entry name" value="EFG_V-like"/>
</dbReference>
<evidence type="ECO:0000313" key="5">
    <source>
        <dbReference type="EMBL" id="GGK71991.1"/>
    </source>
</evidence>
<gene>
    <name evidence="5" type="ORF">GCM10011509_20760</name>
</gene>
<dbReference type="InterPro" id="IPR009000">
    <property type="entry name" value="Transl_B-barrel_sf"/>
</dbReference>
<dbReference type="Gene3D" id="3.40.50.300">
    <property type="entry name" value="P-loop containing nucleotide triphosphate hydrolases"/>
    <property type="match status" value="1"/>
</dbReference>
<dbReference type="InterPro" id="IPR000795">
    <property type="entry name" value="T_Tr_GTP-bd_dom"/>
</dbReference>
<evidence type="ECO:0000259" key="4">
    <source>
        <dbReference type="SMART" id="SM00889"/>
    </source>
</evidence>
<sequence>MNRNGASSFRAPSSPSEIRNVVLVGPQGTGKSALLEQLTSGQLGHVKEAEEASTALGVASTVHEGSGTVVTVVDTPGRPDFVGDVRAGLRAADAVVFVVAAGSGIDEATRMLWRECDAVGVPRLVAVTQLELARADYDSVVAQCRRVFGTAVPLSVPVVEGQELTGIVELLDETMCDAEGTARPLTDEERADVEGQRAELVEAIIETSEDESLLDRYLSGEELDRESLRADLRAAITTARFFPIVVVNPPTGMGVPRLLDLMVAAFPSPEQAWTPVVTDPSGQELYDVTADPSAPLVAEVVRTTTDPYVGRLSLVRIFSGTLSAGARLHVSGHLERVVGREVPGHPGHDDDDERVGQIMTPGPGGAGTVPRDAAIAGELVLVTKLASAETADTLSDSDRPALVEPWLLPEPLLPVAVRAAASKDEDRLAGALQRLISEDVTLRLEHNAETHQVVLWTLGPAQIDDVLDQLRNRYNVDVETEPVKTSLRETFVRPVQVQGRLVKQSGGHGQYAVVQLEIEPLQRGAGFEFVDKVVGGAVPRQFIPSVEKGLRNQLAEGVLAGYPCVDVRVTLVDGKAHSVDSSDMAFQNAAGQALREAANESTVSLLEPVDAVEITVADDYVGAVMADLRGRRAQVYGTEPVGSEGHTVVRAEVPQHELARYPIDLRSVSHGSGTFTRSFVRYDYLPAAQTRELIG</sequence>
<dbReference type="InterPro" id="IPR005225">
    <property type="entry name" value="Small_GTP-bd"/>
</dbReference>
<dbReference type="PANTHER" id="PTHR43261">
    <property type="entry name" value="TRANSLATION ELONGATION FACTOR G-RELATED"/>
    <property type="match status" value="1"/>
</dbReference>
<dbReference type="CDD" id="cd01434">
    <property type="entry name" value="EFG_mtEFG1_IV"/>
    <property type="match status" value="1"/>
</dbReference>
<dbReference type="Gene3D" id="3.30.70.870">
    <property type="entry name" value="Elongation Factor G (Translational Gtpase), domain 3"/>
    <property type="match status" value="1"/>
</dbReference>
<dbReference type="EMBL" id="BMLB01000004">
    <property type="protein sequence ID" value="GGK71991.1"/>
    <property type="molecule type" value="Genomic_DNA"/>
</dbReference>
<keyword evidence="6" id="KW-1185">Reference proteome</keyword>
<feature type="domain" description="Translation elongation factor EFG/EF2" evidence="4">
    <location>
        <begin position="484"/>
        <end position="602"/>
    </location>
</feature>
<dbReference type="NCBIfam" id="TIGR00231">
    <property type="entry name" value="small_GTP"/>
    <property type="match status" value="1"/>
</dbReference>
<dbReference type="Proteomes" id="UP000662111">
    <property type="component" value="Unassembled WGS sequence"/>
</dbReference>
<dbReference type="InterPro" id="IPR005517">
    <property type="entry name" value="Transl_elong_EFG/EF2_IV"/>
</dbReference>
<dbReference type="InterPro" id="IPR035649">
    <property type="entry name" value="EFG_V"/>
</dbReference>
<dbReference type="Pfam" id="PF00679">
    <property type="entry name" value="EFG_C"/>
    <property type="match status" value="1"/>
</dbReference>
<dbReference type="PANTHER" id="PTHR43261:SF6">
    <property type="entry name" value="ELONGATION FACTOR G-LIKE PROTEIN"/>
    <property type="match status" value="1"/>
</dbReference>
<dbReference type="SMART" id="SM00838">
    <property type="entry name" value="EFG_C"/>
    <property type="match status" value="1"/>
</dbReference>
<organism evidence="5 6">
    <name type="scientific">Ornithinimicrobium pekingense</name>
    <dbReference type="NCBI Taxonomy" id="384677"/>
    <lineage>
        <taxon>Bacteria</taxon>
        <taxon>Bacillati</taxon>
        <taxon>Actinomycetota</taxon>
        <taxon>Actinomycetes</taxon>
        <taxon>Micrococcales</taxon>
        <taxon>Ornithinimicrobiaceae</taxon>
        <taxon>Ornithinimicrobium</taxon>
    </lineage>
</organism>
<name>A0ABQ2F8F6_9MICO</name>
<dbReference type="InterPro" id="IPR014721">
    <property type="entry name" value="Ribsml_uS5_D2-typ_fold_subgr"/>
</dbReference>
<dbReference type="SUPFAM" id="SSF54211">
    <property type="entry name" value="Ribosomal protein S5 domain 2-like"/>
    <property type="match status" value="1"/>
</dbReference>
<protein>
    <submittedName>
        <fullName evidence="5">Elongation factor G-like protein</fullName>
    </submittedName>
</protein>
<proteinExistence type="predicted"/>
<dbReference type="Gene3D" id="2.40.30.10">
    <property type="entry name" value="Translation factors"/>
    <property type="match status" value="1"/>
</dbReference>
<dbReference type="InterPro" id="IPR041095">
    <property type="entry name" value="EFG_II"/>
</dbReference>
<dbReference type="NCBIfam" id="NF009381">
    <property type="entry name" value="PRK12740.1-5"/>
    <property type="match status" value="1"/>
</dbReference>
<reference evidence="6" key="1">
    <citation type="journal article" date="2019" name="Int. J. Syst. Evol. Microbiol.">
        <title>The Global Catalogue of Microorganisms (GCM) 10K type strain sequencing project: providing services to taxonomists for standard genome sequencing and annotation.</title>
        <authorList>
            <consortium name="The Broad Institute Genomics Platform"/>
            <consortium name="The Broad Institute Genome Sequencing Center for Infectious Disease"/>
            <person name="Wu L."/>
            <person name="Ma J."/>
        </authorList>
    </citation>
    <scope>NUCLEOTIDE SEQUENCE [LARGE SCALE GENOMIC DNA]</scope>
    <source>
        <strain evidence="6">CGMCC 1.5362</strain>
    </source>
</reference>
<dbReference type="InterPro" id="IPR035647">
    <property type="entry name" value="EFG_III/V"/>
</dbReference>
<dbReference type="InterPro" id="IPR047872">
    <property type="entry name" value="EFG_IV"/>
</dbReference>
<evidence type="ECO:0000313" key="6">
    <source>
        <dbReference type="Proteomes" id="UP000662111"/>
    </source>
</evidence>
<dbReference type="RefSeq" id="WP_022922658.1">
    <property type="nucleotide sequence ID" value="NZ_BMLB01000004.1"/>
</dbReference>
<dbReference type="SMART" id="SM00889">
    <property type="entry name" value="EFG_IV"/>
    <property type="match status" value="1"/>
</dbReference>
<dbReference type="Pfam" id="PF03764">
    <property type="entry name" value="EFG_IV"/>
    <property type="match status" value="1"/>
</dbReference>
<evidence type="ECO:0000256" key="2">
    <source>
        <dbReference type="ARBA" id="ARBA00023134"/>
    </source>
</evidence>
<dbReference type="InterPro" id="IPR027417">
    <property type="entry name" value="P-loop_NTPase"/>
</dbReference>
<accession>A0ABQ2F8F6</accession>
<dbReference type="Pfam" id="PF14492">
    <property type="entry name" value="EFG_III"/>
    <property type="match status" value="1"/>
</dbReference>
<dbReference type="CDD" id="cd03713">
    <property type="entry name" value="EFG_mtEFG_C"/>
    <property type="match status" value="1"/>
</dbReference>
<dbReference type="Pfam" id="PF00009">
    <property type="entry name" value="GTP_EFTU"/>
    <property type="match status" value="1"/>
</dbReference>
<keyword evidence="2" id="KW-0342">GTP-binding</keyword>